<dbReference type="AlphaFoldDB" id="A0A5B2VI33"/>
<keyword evidence="2" id="KW-0732">Signal</keyword>
<feature type="region of interest" description="Disordered" evidence="1">
    <location>
        <begin position="24"/>
        <end position="81"/>
    </location>
</feature>
<keyword evidence="4" id="KW-1185">Reference proteome</keyword>
<sequence length="127" mass="13292">MQRSILTLAALAALAVPALAQTTVTGQPAQPGNNSAQQQGQSAVSRPNTDAMPQGGTTGSVNMNAKLEPGANSFTEGQVRSRLQEAGFKDIQGLQKGENGIWRAQVQHMGQQMTVGLDYKGNVGMVQ</sequence>
<evidence type="ECO:0000313" key="4">
    <source>
        <dbReference type="Proteomes" id="UP000323142"/>
    </source>
</evidence>
<reference evidence="3 4" key="1">
    <citation type="submission" date="2019-09" db="EMBL/GenBank/DDBJ databases">
        <title>Salinarimonas rosea gen. nov., sp. nov., a new member of the a-2 subgroup of the Proteobacteria.</title>
        <authorList>
            <person name="Liu J."/>
        </authorList>
    </citation>
    <scope>NUCLEOTIDE SEQUENCE [LARGE SCALE GENOMIC DNA]</scope>
    <source>
        <strain evidence="3 4">BN140002</strain>
    </source>
</reference>
<feature type="chain" id="PRO_5022861904" description="PepSY domain-containing protein" evidence="2">
    <location>
        <begin position="21"/>
        <end position="127"/>
    </location>
</feature>
<accession>A0A5B2VI33</accession>
<reference evidence="3 4" key="2">
    <citation type="submission" date="2019-09" db="EMBL/GenBank/DDBJ databases">
        <authorList>
            <person name="Jin C."/>
        </authorList>
    </citation>
    <scope>NUCLEOTIDE SEQUENCE [LARGE SCALE GENOMIC DNA]</scope>
    <source>
        <strain evidence="3 4">BN140002</strain>
    </source>
</reference>
<feature type="signal peptide" evidence="2">
    <location>
        <begin position="1"/>
        <end position="20"/>
    </location>
</feature>
<dbReference type="RefSeq" id="WP_149816164.1">
    <property type="nucleotide sequence ID" value="NZ_VUOA01000014.1"/>
</dbReference>
<evidence type="ECO:0000256" key="2">
    <source>
        <dbReference type="SAM" id="SignalP"/>
    </source>
</evidence>
<gene>
    <name evidence="3" type="ORF">F0L46_06095</name>
</gene>
<dbReference type="Proteomes" id="UP000323142">
    <property type="component" value="Unassembled WGS sequence"/>
</dbReference>
<name>A0A5B2VI33_9HYPH</name>
<comment type="caution">
    <text evidence="3">The sequence shown here is derived from an EMBL/GenBank/DDBJ whole genome shotgun (WGS) entry which is preliminary data.</text>
</comment>
<evidence type="ECO:0000256" key="1">
    <source>
        <dbReference type="SAM" id="MobiDB-lite"/>
    </source>
</evidence>
<dbReference type="OrthoDB" id="7376531at2"/>
<feature type="compositionally biased region" description="Polar residues" evidence="1">
    <location>
        <begin position="26"/>
        <end position="48"/>
    </location>
</feature>
<proteinExistence type="predicted"/>
<dbReference type="EMBL" id="VUOA01000014">
    <property type="protein sequence ID" value="KAA2238216.1"/>
    <property type="molecule type" value="Genomic_DNA"/>
</dbReference>
<evidence type="ECO:0008006" key="5">
    <source>
        <dbReference type="Google" id="ProtNLM"/>
    </source>
</evidence>
<organism evidence="3 4">
    <name type="scientific">Salinarimonas soli</name>
    <dbReference type="NCBI Taxonomy" id="1638099"/>
    <lineage>
        <taxon>Bacteria</taxon>
        <taxon>Pseudomonadati</taxon>
        <taxon>Pseudomonadota</taxon>
        <taxon>Alphaproteobacteria</taxon>
        <taxon>Hyphomicrobiales</taxon>
        <taxon>Salinarimonadaceae</taxon>
        <taxon>Salinarimonas</taxon>
    </lineage>
</organism>
<protein>
    <recommendedName>
        <fullName evidence="5">PepSY domain-containing protein</fullName>
    </recommendedName>
</protein>
<evidence type="ECO:0000313" key="3">
    <source>
        <dbReference type="EMBL" id="KAA2238216.1"/>
    </source>
</evidence>